<evidence type="ECO:0000313" key="9">
    <source>
        <dbReference type="EMBL" id="GFP88416.1"/>
    </source>
</evidence>
<name>A0A830BNI2_9LAMI</name>
<keyword evidence="4" id="KW-0349">Heme</keyword>
<evidence type="ECO:0000256" key="1">
    <source>
        <dbReference type="ARBA" id="ARBA00001971"/>
    </source>
</evidence>
<dbReference type="OrthoDB" id="1470350at2759"/>
<accession>A0A830BNI2</accession>
<proteinExistence type="inferred from homology"/>
<dbReference type="PANTHER" id="PTHR47955">
    <property type="entry name" value="CYTOCHROME P450 FAMILY 71 PROTEIN"/>
    <property type="match status" value="1"/>
</dbReference>
<dbReference type="Gene3D" id="1.10.630.10">
    <property type="entry name" value="Cytochrome P450"/>
    <property type="match status" value="1"/>
</dbReference>
<evidence type="ECO:0000256" key="7">
    <source>
        <dbReference type="ARBA" id="ARBA00023004"/>
    </source>
</evidence>
<feature type="transmembrane region" description="Helical" evidence="8">
    <location>
        <begin position="6"/>
        <end position="29"/>
    </location>
</feature>
<dbReference type="SUPFAM" id="SSF48264">
    <property type="entry name" value="Cytochrome P450"/>
    <property type="match status" value="1"/>
</dbReference>
<dbReference type="EMBL" id="BMAC01000168">
    <property type="protein sequence ID" value="GFP88416.1"/>
    <property type="molecule type" value="Genomic_DNA"/>
</dbReference>
<dbReference type="Proteomes" id="UP000653305">
    <property type="component" value="Unassembled WGS sequence"/>
</dbReference>
<keyword evidence="6" id="KW-0560">Oxidoreductase</keyword>
<dbReference type="GO" id="GO:0016705">
    <property type="term" value="F:oxidoreductase activity, acting on paired donors, with incorporation or reduction of molecular oxygen"/>
    <property type="evidence" value="ECO:0007669"/>
    <property type="project" value="InterPro"/>
</dbReference>
<keyword evidence="8" id="KW-0812">Transmembrane</keyword>
<comment type="similarity">
    <text evidence="3">Belongs to the cytochrome P450 family.</text>
</comment>
<reference evidence="9" key="1">
    <citation type="submission" date="2020-07" db="EMBL/GenBank/DDBJ databases">
        <title>Ethylene signaling mediates host invasion by parasitic plants.</title>
        <authorList>
            <person name="Yoshida S."/>
        </authorList>
    </citation>
    <scope>NUCLEOTIDE SEQUENCE</scope>
    <source>
        <strain evidence="9">Okayama</strain>
    </source>
</reference>
<evidence type="ECO:0000256" key="3">
    <source>
        <dbReference type="ARBA" id="ARBA00010617"/>
    </source>
</evidence>
<dbReference type="InterPro" id="IPR036396">
    <property type="entry name" value="Cyt_P450_sf"/>
</dbReference>
<evidence type="ECO:0000256" key="5">
    <source>
        <dbReference type="ARBA" id="ARBA00022723"/>
    </source>
</evidence>
<comment type="subcellular location">
    <subcellularLocation>
        <location evidence="2">Membrane</location>
        <topology evidence="2">Single-pass membrane protein</topology>
    </subcellularLocation>
</comment>
<keyword evidence="10" id="KW-1185">Reference proteome</keyword>
<dbReference type="InterPro" id="IPR001128">
    <property type="entry name" value="Cyt_P450"/>
</dbReference>
<keyword evidence="5" id="KW-0479">Metal-binding</keyword>
<evidence type="ECO:0000313" key="10">
    <source>
        <dbReference type="Proteomes" id="UP000653305"/>
    </source>
</evidence>
<evidence type="ECO:0000256" key="8">
    <source>
        <dbReference type="SAM" id="Phobius"/>
    </source>
</evidence>
<dbReference type="InterPro" id="IPR002401">
    <property type="entry name" value="Cyt_P450_E_grp-I"/>
</dbReference>
<dbReference type="GO" id="GO:0020037">
    <property type="term" value="F:heme binding"/>
    <property type="evidence" value="ECO:0007669"/>
    <property type="project" value="InterPro"/>
</dbReference>
<dbReference type="GO" id="GO:0005506">
    <property type="term" value="F:iron ion binding"/>
    <property type="evidence" value="ECO:0007669"/>
    <property type="project" value="InterPro"/>
</dbReference>
<keyword evidence="7" id="KW-0408">Iron</keyword>
<keyword evidence="8" id="KW-1133">Transmembrane helix</keyword>
<evidence type="ECO:0000256" key="6">
    <source>
        <dbReference type="ARBA" id="ARBA00023002"/>
    </source>
</evidence>
<dbReference type="AlphaFoldDB" id="A0A830BNI2"/>
<sequence length="344" mass="39007">MDENSSHHFLFQAIIPLSLFCFIITKLWLHKSSKKKNLPPSPLKVPILGNLHQLSSLPHKDLQTLAKKHGPIMLLHYGSMPTLIVSSSDGAREIMKTHDLTFADRPDIGVSRRLLYDCKDVSVSPYGEYWRQLKSICVLQLLSNKRVQSFDFIRKQETELLMKKIEKSCCFHVNLSEIFTEFTNDVICRSAFGRKYSEGENGKRFLSLLREFLELLGTISVGDFVPGLSWINWVNGFDARVDKVAKELDEFLEGVIKERMVIFDQEEVKCSNGENFVDILLDIYLNNSSGVSFDRDSIKAIILRPAHRPTIAFLVSEFEDKVHFISVEDAASKIKTPSPGAPGG</sequence>
<comment type="cofactor">
    <cofactor evidence="1">
        <name>heme</name>
        <dbReference type="ChEBI" id="CHEBI:30413"/>
    </cofactor>
</comment>
<dbReference type="PRINTS" id="PR00463">
    <property type="entry name" value="EP450I"/>
</dbReference>
<gene>
    <name evidence="9" type="ORF">PHJA_000985300</name>
</gene>
<dbReference type="PANTHER" id="PTHR47955:SF15">
    <property type="entry name" value="CYTOCHROME P450 71A2-LIKE"/>
    <property type="match status" value="1"/>
</dbReference>
<evidence type="ECO:0000256" key="4">
    <source>
        <dbReference type="ARBA" id="ARBA00022617"/>
    </source>
</evidence>
<dbReference type="GO" id="GO:0004497">
    <property type="term" value="F:monooxygenase activity"/>
    <property type="evidence" value="ECO:0007669"/>
    <property type="project" value="InterPro"/>
</dbReference>
<dbReference type="GO" id="GO:0016020">
    <property type="term" value="C:membrane"/>
    <property type="evidence" value="ECO:0007669"/>
    <property type="project" value="UniProtKB-SubCell"/>
</dbReference>
<protein>
    <submittedName>
        <fullName evidence="9">Cytochrome p450 71a8</fullName>
    </submittedName>
</protein>
<keyword evidence="8" id="KW-0472">Membrane</keyword>
<comment type="caution">
    <text evidence="9">The sequence shown here is derived from an EMBL/GenBank/DDBJ whole genome shotgun (WGS) entry which is preliminary data.</text>
</comment>
<dbReference type="Pfam" id="PF00067">
    <property type="entry name" value="p450"/>
    <property type="match status" value="1"/>
</dbReference>
<organism evidence="9 10">
    <name type="scientific">Phtheirospermum japonicum</name>
    <dbReference type="NCBI Taxonomy" id="374723"/>
    <lineage>
        <taxon>Eukaryota</taxon>
        <taxon>Viridiplantae</taxon>
        <taxon>Streptophyta</taxon>
        <taxon>Embryophyta</taxon>
        <taxon>Tracheophyta</taxon>
        <taxon>Spermatophyta</taxon>
        <taxon>Magnoliopsida</taxon>
        <taxon>eudicotyledons</taxon>
        <taxon>Gunneridae</taxon>
        <taxon>Pentapetalae</taxon>
        <taxon>asterids</taxon>
        <taxon>lamiids</taxon>
        <taxon>Lamiales</taxon>
        <taxon>Orobanchaceae</taxon>
        <taxon>Orobanchaceae incertae sedis</taxon>
        <taxon>Phtheirospermum</taxon>
    </lineage>
</organism>
<evidence type="ECO:0000256" key="2">
    <source>
        <dbReference type="ARBA" id="ARBA00004167"/>
    </source>
</evidence>